<protein>
    <recommendedName>
        <fullName evidence="6">FMN dependent NADH:quinone oxidoreductase</fullName>
        <ecNumber evidence="6">1.6.5.-</ecNumber>
    </recommendedName>
    <alternativeName>
        <fullName evidence="6">Azo-dye reductase</fullName>
    </alternativeName>
    <alternativeName>
        <fullName evidence="6">FMN-dependent NADH-azo compound oxidoreductase</fullName>
    </alternativeName>
    <alternativeName>
        <fullName evidence="6">FMN-dependent NADH-azoreductase</fullName>
        <ecNumber evidence="6">1.7.1.17</ecNumber>
    </alternativeName>
</protein>
<evidence type="ECO:0000256" key="3">
    <source>
        <dbReference type="ARBA" id="ARBA00023002"/>
    </source>
</evidence>
<dbReference type="OrthoDB" id="9805013at2"/>
<keyword evidence="1 6" id="KW-0285">Flavoprotein</keyword>
<keyword evidence="2 6" id="KW-0288">FMN</keyword>
<dbReference type="AlphaFoldDB" id="A0A1I1PZZ4"/>
<dbReference type="InterPro" id="IPR050104">
    <property type="entry name" value="FMN-dep_NADH:Q_OxRdtase_AzoR1"/>
</dbReference>
<evidence type="ECO:0000256" key="6">
    <source>
        <dbReference type="HAMAP-Rule" id="MF_01216"/>
    </source>
</evidence>
<gene>
    <name evidence="6" type="primary">azoR</name>
    <name evidence="8" type="ORF">SAMN04487987_10561</name>
</gene>
<dbReference type="EC" id="1.6.5.-" evidence="6"/>
<comment type="catalytic activity">
    <reaction evidence="6">
        <text>2 a quinone + NADH + H(+) = 2 a 1,4-benzosemiquinone + NAD(+)</text>
        <dbReference type="Rhea" id="RHEA:65952"/>
        <dbReference type="ChEBI" id="CHEBI:15378"/>
        <dbReference type="ChEBI" id="CHEBI:57540"/>
        <dbReference type="ChEBI" id="CHEBI:57945"/>
        <dbReference type="ChEBI" id="CHEBI:132124"/>
        <dbReference type="ChEBI" id="CHEBI:134225"/>
    </reaction>
</comment>
<dbReference type="HAMAP" id="MF_01216">
    <property type="entry name" value="Azoreductase_type1"/>
    <property type="match status" value="1"/>
</dbReference>
<comment type="subunit">
    <text evidence="6">Homodimer.</text>
</comment>
<keyword evidence="9" id="KW-1185">Reference proteome</keyword>
<dbReference type="PANTHER" id="PTHR43741:SF4">
    <property type="entry name" value="FMN-DEPENDENT NADH:QUINONE OXIDOREDUCTASE"/>
    <property type="match status" value="1"/>
</dbReference>
<evidence type="ECO:0000313" key="9">
    <source>
        <dbReference type="Proteomes" id="UP000199439"/>
    </source>
</evidence>
<comment type="function">
    <text evidence="6">Also exhibits azoreductase activity. Catalyzes the reductive cleavage of the azo bond in aromatic azo compounds to the corresponding amines.</text>
</comment>
<keyword evidence="4 6" id="KW-0520">NAD</keyword>
<dbReference type="Gene3D" id="3.40.50.360">
    <property type="match status" value="1"/>
</dbReference>
<feature type="binding site" evidence="6">
    <location>
        <begin position="95"/>
        <end position="98"/>
    </location>
    <ligand>
        <name>FMN</name>
        <dbReference type="ChEBI" id="CHEBI:58210"/>
    </ligand>
</feature>
<dbReference type="PANTHER" id="PTHR43741">
    <property type="entry name" value="FMN-DEPENDENT NADH-AZOREDUCTASE 1"/>
    <property type="match status" value="1"/>
</dbReference>
<dbReference type="EC" id="1.7.1.17" evidence="6"/>
<comment type="catalytic activity">
    <reaction evidence="5">
        <text>N,N-dimethyl-1,4-phenylenediamine + anthranilate + 2 NAD(+) = 2-(4-dimethylaminophenyl)diazenylbenzoate + 2 NADH + 2 H(+)</text>
        <dbReference type="Rhea" id="RHEA:55872"/>
        <dbReference type="ChEBI" id="CHEBI:15378"/>
        <dbReference type="ChEBI" id="CHEBI:15783"/>
        <dbReference type="ChEBI" id="CHEBI:16567"/>
        <dbReference type="ChEBI" id="CHEBI:57540"/>
        <dbReference type="ChEBI" id="CHEBI:57945"/>
        <dbReference type="ChEBI" id="CHEBI:71579"/>
        <dbReference type="EC" id="1.7.1.17"/>
    </reaction>
    <physiologicalReaction direction="right-to-left" evidence="5">
        <dbReference type="Rhea" id="RHEA:55874"/>
    </physiologicalReaction>
</comment>
<organism evidence="8 9">
    <name type="scientific">Algibacter pectinivorans</name>
    <dbReference type="NCBI Taxonomy" id="870482"/>
    <lineage>
        <taxon>Bacteria</taxon>
        <taxon>Pseudomonadati</taxon>
        <taxon>Bacteroidota</taxon>
        <taxon>Flavobacteriia</taxon>
        <taxon>Flavobacteriales</taxon>
        <taxon>Flavobacteriaceae</taxon>
        <taxon>Algibacter</taxon>
    </lineage>
</organism>
<dbReference type="InterPro" id="IPR023048">
    <property type="entry name" value="NADH:quinone_OxRdtase_FMN_depd"/>
</dbReference>
<dbReference type="Proteomes" id="UP000199439">
    <property type="component" value="Unassembled WGS sequence"/>
</dbReference>
<comment type="caution">
    <text evidence="6">Lacks conserved residue(s) required for the propagation of feature annotation.</text>
</comment>
<reference evidence="9" key="1">
    <citation type="submission" date="2016-10" db="EMBL/GenBank/DDBJ databases">
        <authorList>
            <person name="Varghese N."/>
            <person name="Submissions S."/>
        </authorList>
    </citation>
    <scope>NUCLEOTIDE SEQUENCE [LARGE SCALE GENOMIC DNA]</scope>
    <source>
        <strain evidence="9">DSM 25730</strain>
    </source>
</reference>
<evidence type="ECO:0000259" key="7">
    <source>
        <dbReference type="Pfam" id="PF02525"/>
    </source>
</evidence>
<dbReference type="InterPro" id="IPR029039">
    <property type="entry name" value="Flavoprotein-like_sf"/>
</dbReference>
<evidence type="ECO:0000256" key="1">
    <source>
        <dbReference type="ARBA" id="ARBA00022630"/>
    </source>
</evidence>
<sequence>MKKTLIVNYTPRVDSNTKKMVDYFIESNKMKTEITFLDLTEETPDLLLKDNLNLYVARNFGGVALSKDQQNVLSKNDKMMTQLLDTDFVVLASPMYNFTIPATVKAWFDAVIQAGRTFAYTDTGIKGLCENKQALILMTSGSDFDSEPYNKVNFATPLLLTSFGFIGIPAEAINSFGLVQYADKVEEMLANSKRKIDLLSKKWY</sequence>
<dbReference type="InterPro" id="IPR003680">
    <property type="entry name" value="Flavodoxin_fold"/>
</dbReference>
<dbReference type="GO" id="GO:0016652">
    <property type="term" value="F:oxidoreductase activity, acting on NAD(P)H as acceptor"/>
    <property type="evidence" value="ECO:0007669"/>
    <property type="project" value="UniProtKB-UniRule"/>
</dbReference>
<evidence type="ECO:0000256" key="2">
    <source>
        <dbReference type="ARBA" id="ARBA00022643"/>
    </source>
</evidence>
<proteinExistence type="inferred from homology"/>
<comment type="function">
    <text evidence="6">Quinone reductase that provides resistance to thiol-specific stress caused by electrophilic quinones.</text>
</comment>
<comment type="similarity">
    <text evidence="6">Belongs to the azoreductase type 1 family.</text>
</comment>
<dbReference type="GO" id="GO:0010181">
    <property type="term" value="F:FMN binding"/>
    <property type="evidence" value="ECO:0007669"/>
    <property type="project" value="UniProtKB-UniRule"/>
</dbReference>
<evidence type="ECO:0000256" key="5">
    <source>
        <dbReference type="ARBA" id="ARBA00048542"/>
    </source>
</evidence>
<dbReference type="GO" id="GO:0016655">
    <property type="term" value="F:oxidoreductase activity, acting on NAD(P)H, quinone or similar compound as acceptor"/>
    <property type="evidence" value="ECO:0007669"/>
    <property type="project" value="InterPro"/>
</dbReference>
<feature type="domain" description="Flavodoxin-like fold" evidence="7">
    <location>
        <begin position="2"/>
        <end position="196"/>
    </location>
</feature>
<dbReference type="Pfam" id="PF02525">
    <property type="entry name" value="Flavodoxin_2"/>
    <property type="match status" value="1"/>
</dbReference>
<evidence type="ECO:0000313" key="8">
    <source>
        <dbReference type="EMBL" id="SFD15466.1"/>
    </source>
</evidence>
<dbReference type="SUPFAM" id="SSF52218">
    <property type="entry name" value="Flavoproteins"/>
    <property type="match status" value="1"/>
</dbReference>
<name>A0A1I1PZZ4_9FLAO</name>
<dbReference type="GO" id="GO:0009055">
    <property type="term" value="F:electron transfer activity"/>
    <property type="evidence" value="ECO:0007669"/>
    <property type="project" value="UniProtKB-UniRule"/>
</dbReference>
<dbReference type="RefSeq" id="WP_092851395.1">
    <property type="nucleotide sequence ID" value="NZ_FOMI01000005.1"/>
</dbReference>
<comment type="cofactor">
    <cofactor evidence="6">
        <name>FMN</name>
        <dbReference type="ChEBI" id="CHEBI:58210"/>
    </cofactor>
    <text evidence="6">Binds 1 FMN per subunit.</text>
</comment>
<evidence type="ECO:0000256" key="4">
    <source>
        <dbReference type="ARBA" id="ARBA00023027"/>
    </source>
</evidence>
<keyword evidence="3 6" id="KW-0560">Oxidoreductase</keyword>
<accession>A0A1I1PZZ4</accession>
<dbReference type="EMBL" id="FOMI01000005">
    <property type="protein sequence ID" value="SFD15466.1"/>
    <property type="molecule type" value="Genomic_DNA"/>
</dbReference>